<feature type="repeat" description="FG-GAP" evidence="4">
    <location>
        <begin position="314"/>
        <end position="368"/>
    </location>
</feature>
<dbReference type="SMART" id="SM00191">
    <property type="entry name" value="Int_alpha"/>
    <property type="match status" value="5"/>
</dbReference>
<dbReference type="InterPro" id="IPR028994">
    <property type="entry name" value="Integrin_alpha_N"/>
</dbReference>
<dbReference type="OrthoDB" id="188207at2759"/>
<dbReference type="Proteomes" id="UP000789595">
    <property type="component" value="Unassembled WGS sequence"/>
</dbReference>
<evidence type="ECO:0000313" key="7">
    <source>
        <dbReference type="Proteomes" id="UP000789595"/>
    </source>
</evidence>
<evidence type="ECO:0000256" key="2">
    <source>
        <dbReference type="ARBA" id="ARBA00022737"/>
    </source>
</evidence>
<keyword evidence="1 5" id="KW-0732">Signal</keyword>
<evidence type="ECO:0008006" key="8">
    <source>
        <dbReference type="Google" id="ProtNLM"/>
    </source>
</evidence>
<keyword evidence="7" id="KW-1185">Reference proteome</keyword>
<dbReference type="PROSITE" id="PS51470">
    <property type="entry name" value="FG_GAP"/>
    <property type="match status" value="2"/>
</dbReference>
<feature type="repeat" description="FG-GAP" evidence="4">
    <location>
        <begin position="44"/>
        <end position="95"/>
    </location>
</feature>
<dbReference type="EMBL" id="CAKKNE010000006">
    <property type="protein sequence ID" value="CAH0379937.1"/>
    <property type="molecule type" value="Genomic_DNA"/>
</dbReference>
<dbReference type="PANTHER" id="PTHR36220:SF1">
    <property type="entry name" value="GAMMA TUBULIN COMPLEX COMPONENT C-TERMINAL DOMAIN-CONTAINING PROTEIN"/>
    <property type="match status" value="1"/>
</dbReference>
<reference evidence="6" key="1">
    <citation type="submission" date="2021-11" db="EMBL/GenBank/DDBJ databases">
        <authorList>
            <consortium name="Genoscope - CEA"/>
            <person name="William W."/>
        </authorList>
    </citation>
    <scope>NUCLEOTIDE SEQUENCE</scope>
</reference>
<dbReference type="InterPro" id="IPR013517">
    <property type="entry name" value="FG-GAP"/>
</dbReference>
<dbReference type="PANTHER" id="PTHR36220">
    <property type="entry name" value="UNNAMED PRODUCT"/>
    <property type="match status" value="1"/>
</dbReference>
<proteinExistence type="predicted"/>
<comment type="caution">
    <text evidence="6">The sequence shown here is derived from an EMBL/GenBank/DDBJ whole genome shotgun (WGS) entry which is preliminary data.</text>
</comment>
<evidence type="ECO:0000256" key="3">
    <source>
        <dbReference type="ARBA" id="ARBA00023180"/>
    </source>
</evidence>
<dbReference type="SUPFAM" id="SSF69318">
    <property type="entry name" value="Integrin alpha N-terminal domain"/>
    <property type="match status" value="1"/>
</dbReference>
<accession>A0A8J2T242</accession>
<keyword evidence="2" id="KW-0677">Repeat</keyword>
<feature type="signal peptide" evidence="5">
    <location>
        <begin position="1"/>
        <end position="18"/>
    </location>
</feature>
<evidence type="ECO:0000256" key="5">
    <source>
        <dbReference type="SAM" id="SignalP"/>
    </source>
</evidence>
<name>A0A8J2T242_9STRA</name>
<dbReference type="Gene3D" id="2.130.10.130">
    <property type="entry name" value="Integrin alpha, N-terminal"/>
    <property type="match status" value="3"/>
</dbReference>
<evidence type="ECO:0000256" key="4">
    <source>
        <dbReference type="PROSITE-ProRule" id="PRU00803"/>
    </source>
</evidence>
<gene>
    <name evidence="6" type="ORF">PECAL_6P15730</name>
</gene>
<evidence type="ECO:0000256" key="1">
    <source>
        <dbReference type="ARBA" id="ARBA00022729"/>
    </source>
</evidence>
<protein>
    <recommendedName>
        <fullName evidence="8">Integrin alpha beta-propellor repeat protein</fullName>
    </recommendedName>
</protein>
<evidence type="ECO:0000313" key="6">
    <source>
        <dbReference type="EMBL" id="CAH0379937.1"/>
    </source>
</evidence>
<dbReference type="AlphaFoldDB" id="A0A8J2T242"/>
<dbReference type="Pfam" id="PF14312">
    <property type="entry name" value="FG-GAP_2"/>
    <property type="match status" value="7"/>
</dbReference>
<keyword evidence="3" id="KW-0325">Glycoprotein</keyword>
<sequence>MHAFAFICLAAAAPHAWGLLDARARRRGREAGKNRRLSDDFSERVKMAASDAAAGDKFGYSVAIDGDTVVIGAPYAGSWSGSVYVLRASDGAELAKLTASDAAAGDLFGSSVAIDGSTIVVGATNDDDAGSNSGSVYVFEKSTWGTYDQVAKLTASDAAANDLFGSSVAIDGATIVIGASSAGTGGAVYVFRTTDGGATYVEVAKLTADDAAAIDQFGISVAIAGDTIVVGVDGDDDGGSASGSAYVFRTTDGATYVEVAKLTADDAASIDQFGGSVAIDGNTIVVGADQYYSSGSGSAYVFLTTDDGTTYVEVAKLTASDAASNDYFGRSVAIDGNTIVVGADGDDDAGSKSGSAYVFRTSDSGASYDQVAKLTAADAAASDQFGGSVAIAGGTIVVGAYGDDDAGTYSNSGSVYVFEDESSWWDYFSSDAAATRRLPSATILTAAAAVLAAILA</sequence>
<dbReference type="InterPro" id="IPR013519">
    <property type="entry name" value="Int_alpha_beta-p"/>
</dbReference>
<feature type="chain" id="PRO_5035236161" description="Integrin alpha beta-propellor repeat protein" evidence="5">
    <location>
        <begin position="19"/>
        <end position="456"/>
    </location>
</feature>
<organism evidence="6 7">
    <name type="scientific">Pelagomonas calceolata</name>
    <dbReference type="NCBI Taxonomy" id="35677"/>
    <lineage>
        <taxon>Eukaryota</taxon>
        <taxon>Sar</taxon>
        <taxon>Stramenopiles</taxon>
        <taxon>Ochrophyta</taxon>
        <taxon>Pelagophyceae</taxon>
        <taxon>Pelagomonadales</taxon>
        <taxon>Pelagomonadaceae</taxon>
        <taxon>Pelagomonas</taxon>
    </lineage>
</organism>